<keyword evidence="1" id="KW-0732">Signal</keyword>
<evidence type="ECO:0008006" key="4">
    <source>
        <dbReference type="Google" id="ProtNLM"/>
    </source>
</evidence>
<evidence type="ECO:0000313" key="3">
    <source>
        <dbReference type="Proteomes" id="UP000606730"/>
    </source>
</evidence>
<sequence>MTRFRSYIAYVLSLCLVLASVALATARGQAEPTTAAVICSGFGTHVVYLDEDGNPVTGPTLCPDGVAAFVIGASASVVVAEPSTAWATLTRVEPAYAVPSRQFGTPPARGPPSLI</sequence>
<feature type="signal peptide" evidence="1">
    <location>
        <begin position="1"/>
        <end position="24"/>
    </location>
</feature>
<proteinExistence type="predicted"/>
<name>A0A917EK66_9RHOB</name>
<dbReference type="AlphaFoldDB" id="A0A917EK66"/>
<reference evidence="2" key="2">
    <citation type="submission" date="2020-09" db="EMBL/GenBank/DDBJ databases">
        <authorList>
            <person name="Sun Q."/>
            <person name="Zhou Y."/>
        </authorList>
    </citation>
    <scope>NUCLEOTIDE SEQUENCE</scope>
    <source>
        <strain evidence="2">CGMCC 1.16012</strain>
    </source>
</reference>
<evidence type="ECO:0000313" key="2">
    <source>
        <dbReference type="EMBL" id="GGE47508.1"/>
    </source>
</evidence>
<accession>A0A917EK66</accession>
<reference evidence="2" key="1">
    <citation type="journal article" date="2014" name="Int. J. Syst. Evol. Microbiol.">
        <title>Complete genome sequence of Corynebacterium casei LMG S-19264T (=DSM 44701T), isolated from a smear-ripened cheese.</title>
        <authorList>
            <consortium name="US DOE Joint Genome Institute (JGI-PGF)"/>
            <person name="Walter F."/>
            <person name="Albersmeier A."/>
            <person name="Kalinowski J."/>
            <person name="Ruckert C."/>
        </authorList>
    </citation>
    <scope>NUCLEOTIDE SEQUENCE</scope>
    <source>
        <strain evidence="2">CGMCC 1.16012</strain>
    </source>
</reference>
<comment type="caution">
    <text evidence="2">The sequence shown here is derived from an EMBL/GenBank/DDBJ whole genome shotgun (WGS) entry which is preliminary data.</text>
</comment>
<gene>
    <name evidence="2" type="ORF">GCM10011517_14130</name>
</gene>
<feature type="chain" id="PRO_5037770045" description="Secreted protein" evidence="1">
    <location>
        <begin position="25"/>
        <end position="115"/>
    </location>
</feature>
<dbReference type="EMBL" id="BMKN01000001">
    <property type="protein sequence ID" value="GGE47508.1"/>
    <property type="molecule type" value="Genomic_DNA"/>
</dbReference>
<dbReference type="Proteomes" id="UP000606730">
    <property type="component" value="Unassembled WGS sequence"/>
</dbReference>
<dbReference type="OrthoDB" id="7863585at2"/>
<evidence type="ECO:0000256" key="1">
    <source>
        <dbReference type="SAM" id="SignalP"/>
    </source>
</evidence>
<keyword evidence="3" id="KW-1185">Reference proteome</keyword>
<protein>
    <recommendedName>
        <fullName evidence="4">Secreted protein</fullName>
    </recommendedName>
</protein>
<organism evidence="2 3">
    <name type="scientific">Actibacterium pelagium</name>
    <dbReference type="NCBI Taxonomy" id="2029103"/>
    <lineage>
        <taxon>Bacteria</taxon>
        <taxon>Pseudomonadati</taxon>
        <taxon>Pseudomonadota</taxon>
        <taxon>Alphaproteobacteria</taxon>
        <taxon>Rhodobacterales</taxon>
        <taxon>Roseobacteraceae</taxon>
        <taxon>Actibacterium</taxon>
    </lineage>
</organism>
<dbReference type="RefSeq" id="WP_095595780.1">
    <property type="nucleotide sequence ID" value="NZ_BMKN01000001.1"/>
</dbReference>